<evidence type="ECO:0000256" key="1">
    <source>
        <dbReference type="SAM" id="MobiDB-lite"/>
    </source>
</evidence>
<feature type="transmembrane region" description="Helical" evidence="2">
    <location>
        <begin position="185"/>
        <end position="206"/>
    </location>
</feature>
<dbReference type="EMBL" id="JAJVDC020000165">
    <property type="protein sequence ID" value="KAL1620551.1"/>
    <property type="molecule type" value="Genomic_DNA"/>
</dbReference>
<evidence type="ECO:0000313" key="4">
    <source>
        <dbReference type="Proteomes" id="UP001521116"/>
    </source>
</evidence>
<keyword evidence="4" id="KW-1185">Reference proteome</keyword>
<feature type="region of interest" description="Disordered" evidence="1">
    <location>
        <begin position="95"/>
        <end position="128"/>
    </location>
</feature>
<protein>
    <submittedName>
        <fullName evidence="3">Uncharacterized protein</fullName>
    </submittedName>
</protein>
<name>A0ABR3SGW0_9PEZI</name>
<proteinExistence type="predicted"/>
<feature type="transmembrane region" description="Helical" evidence="2">
    <location>
        <begin position="246"/>
        <end position="264"/>
    </location>
</feature>
<reference evidence="3 4" key="1">
    <citation type="submission" date="2024-02" db="EMBL/GenBank/DDBJ databases">
        <title>De novo assembly and annotation of 12 fungi associated with fruit tree decline syndrome in Ontario, Canada.</title>
        <authorList>
            <person name="Sulman M."/>
            <person name="Ellouze W."/>
            <person name="Ilyukhin E."/>
        </authorList>
    </citation>
    <scope>NUCLEOTIDE SEQUENCE [LARGE SCALE GENOMIC DNA]</scope>
    <source>
        <strain evidence="3 4">M1-105</strain>
    </source>
</reference>
<keyword evidence="2" id="KW-0812">Transmembrane</keyword>
<feature type="transmembrane region" description="Helical" evidence="2">
    <location>
        <begin position="149"/>
        <end position="165"/>
    </location>
</feature>
<evidence type="ECO:0000313" key="3">
    <source>
        <dbReference type="EMBL" id="KAL1620551.1"/>
    </source>
</evidence>
<comment type="caution">
    <text evidence="3">The sequence shown here is derived from an EMBL/GenBank/DDBJ whole genome shotgun (WGS) entry which is preliminary data.</text>
</comment>
<keyword evidence="2" id="KW-1133">Transmembrane helix</keyword>
<feature type="compositionally biased region" description="Basic and acidic residues" evidence="1">
    <location>
        <begin position="95"/>
        <end position="110"/>
    </location>
</feature>
<dbReference type="Proteomes" id="UP001521116">
    <property type="component" value="Unassembled WGS sequence"/>
</dbReference>
<organism evidence="3 4">
    <name type="scientific">Neofusicoccum ribis</name>
    <dbReference type="NCBI Taxonomy" id="45134"/>
    <lineage>
        <taxon>Eukaryota</taxon>
        <taxon>Fungi</taxon>
        <taxon>Dikarya</taxon>
        <taxon>Ascomycota</taxon>
        <taxon>Pezizomycotina</taxon>
        <taxon>Dothideomycetes</taxon>
        <taxon>Dothideomycetes incertae sedis</taxon>
        <taxon>Botryosphaeriales</taxon>
        <taxon>Botryosphaeriaceae</taxon>
        <taxon>Neofusicoccum</taxon>
    </lineage>
</organism>
<sequence>MTSAYETKLKEVECKLALADQELGQCRQQERFDNKRTEDAIKERDFWKAKSEHLQNVVGKYASDIRRIRKLEEEMELADRGKVKKLAERVRWADKAEKGRTQPKVPEKRVGQAQHMAADGRTNKTQTVAATPRPLNAARSQQYSLSKRLAVIPLILVLSAITRFMQKSPVYPEILDRNKRPVFAAGSVLQMMLFNVVAITLLWDYARYKIRVHRSEGEEDVEAAQLGGPFSHWTFVASVCERAWKVLLVAAMAFALLILELHLVSV</sequence>
<gene>
    <name evidence="3" type="ORF">SLS56_009577</name>
</gene>
<evidence type="ECO:0000256" key="2">
    <source>
        <dbReference type="SAM" id="Phobius"/>
    </source>
</evidence>
<keyword evidence="2" id="KW-0472">Membrane</keyword>
<accession>A0ABR3SGW0</accession>